<protein>
    <submittedName>
        <fullName evidence="2">Uncharacterized protein</fullName>
    </submittedName>
</protein>
<organism evidence="2 3">
    <name type="scientific">Streblomastix strix</name>
    <dbReference type="NCBI Taxonomy" id="222440"/>
    <lineage>
        <taxon>Eukaryota</taxon>
        <taxon>Metamonada</taxon>
        <taxon>Preaxostyla</taxon>
        <taxon>Oxymonadida</taxon>
        <taxon>Streblomastigidae</taxon>
        <taxon>Streblomastix</taxon>
    </lineage>
</organism>
<dbReference type="AlphaFoldDB" id="A0A5J4UV11"/>
<sequence length="179" mass="21156">MNQAQALKDLIENGTSIEYFDRGYIMQVKDKIKVYEERKKSAKTLTLAQQTRLLFEARDGGKSKQKRGQQRTPHEEEYDMDDEIQQNDRKYQQESVQARQYQYEEQLKDDLEDDEQLIVEKPFKIPRPASMNQVKKQPQINYTSSQVDLEELIRLKIKQILSDDPESVVSPNQQQFNPN</sequence>
<evidence type="ECO:0000313" key="2">
    <source>
        <dbReference type="EMBL" id="KAA6374279.1"/>
    </source>
</evidence>
<evidence type="ECO:0000256" key="1">
    <source>
        <dbReference type="SAM" id="MobiDB-lite"/>
    </source>
</evidence>
<name>A0A5J4UV11_9EUKA</name>
<reference evidence="2 3" key="1">
    <citation type="submission" date="2019-03" db="EMBL/GenBank/DDBJ databases">
        <title>Single cell metagenomics reveals metabolic interactions within the superorganism composed of flagellate Streblomastix strix and complex community of Bacteroidetes bacteria on its surface.</title>
        <authorList>
            <person name="Treitli S.C."/>
            <person name="Kolisko M."/>
            <person name="Husnik F."/>
            <person name="Keeling P."/>
            <person name="Hampl V."/>
        </authorList>
    </citation>
    <scope>NUCLEOTIDE SEQUENCE [LARGE SCALE GENOMIC DNA]</scope>
    <source>
        <strain evidence="2">ST1C</strain>
    </source>
</reference>
<dbReference type="Proteomes" id="UP000324800">
    <property type="component" value="Unassembled WGS sequence"/>
</dbReference>
<gene>
    <name evidence="2" type="ORF">EZS28_030193</name>
</gene>
<accession>A0A5J4UV11</accession>
<feature type="non-terminal residue" evidence="2">
    <location>
        <position position="179"/>
    </location>
</feature>
<proteinExistence type="predicted"/>
<comment type="caution">
    <text evidence="2">The sequence shown here is derived from an EMBL/GenBank/DDBJ whole genome shotgun (WGS) entry which is preliminary data.</text>
</comment>
<feature type="region of interest" description="Disordered" evidence="1">
    <location>
        <begin position="56"/>
        <end position="100"/>
    </location>
</feature>
<evidence type="ECO:0000313" key="3">
    <source>
        <dbReference type="Proteomes" id="UP000324800"/>
    </source>
</evidence>
<dbReference type="EMBL" id="SNRW01012097">
    <property type="protein sequence ID" value="KAA6374279.1"/>
    <property type="molecule type" value="Genomic_DNA"/>
</dbReference>
<feature type="compositionally biased region" description="Acidic residues" evidence="1">
    <location>
        <begin position="76"/>
        <end position="85"/>
    </location>
</feature>